<gene>
    <name evidence="6" type="ORF">GCM10012280_57200</name>
</gene>
<keyword evidence="3" id="KW-0720">Serine protease</keyword>
<dbReference type="InterPro" id="IPR002470">
    <property type="entry name" value="Peptidase_S9A"/>
</dbReference>
<dbReference type="GO" id="GO:0005829">
    <property type="term" value="C:cytosol"/>
    <property type="evidence" value="ECO:0007669"/>
    <property type="project" value="TreeGrafter"/>
</dbReference>
<dbReference type="PRINTS" id="PR00862">
    <property type="entry name" value="PROLIGOPTASE"/>
</dbReference>
<dbReference type="InterPro" id="IPR051167">
    <property type="entry name" value="Prolyl_oligopep/macrocyclase"/>
</dbReference>
<evidence type="ECO:0000313" key="6">
    <source>
        <dbReference type="EMBL" id="GGO96818.1"/>
    </source>
</evidence>
<dbReference type="SUPFAM" id="SSF53474">
    <property type="entry name" value="alpha/beta-Hydrolases"/>
    <property type="match status" value="1"/>
</dbReference>
<organism evidence="6 7">
    <name type="scientific">Wenjunlia tyrosinilytica</name>
    <dbReference type="NCBI Taxonomy" id="1544741"/>
    <lineage>
        <taxon>Bacteria</taxon>
        <taxon>Bacillati</taxon>
        <taxon>Actinomycetota</taxon>
        <taxon>Actinomycetes</taxon>
        <taxon>Kitasatosporales</taxon>
        <taxon>Streptomycetaceae</taxon>
        <taxon>Wenjunlia</taxon>
    </lineage>
</organism>
<dbReference type="PANTHER" id="PTHR42881:SF13">
    <property type="entry name" value="PROLYL ENDOPEPTIDASE"/>
    <property type="match status" value="1"/>
</dbReference>
<dbReference type="Gene3D" id="2.130.10.120">
    <property type="entry name" value="Prolyl oligopeptidase, N-terminal domain"/>
    <property type="match status" value="1"/>
</dbReference>
<dbReference type="GO" id="GO:0070012">
    <property type="term" value="F:oligopeptidase activity"/>
    <property type="evidence" value="ECO:0007669"/>
    <property type="project" value="TreeGrafter"/>
</dbReference>
<dbReference type="SUPFAM" id="SSF50993">
    <property type="entry name" value="Peptidase/esterase 'gauge' domain"/>
    <property type="match status" value="1"/>
</dbReference>
<keyword evidence="1" id="KW-0645">Protease</keyword>
<evidence type="ECO:0000256" key="2">
    <source>
        <dbReference type="ARBA" id="ARBA00022801"/>
    </source>
</evidence>
<reference evidence="6" key="1">
    <citation type="journal article" date="2014" name="Int. J. Syst. Evol. Microbiol.">
        <title>Complete genome sequence of Corynebacterium casei LMG S-19264T (=DSM 44701T), isolated from a smear-ripened cheese.</title>
        <authorList>
            <consortium name="US DOE Joint Genome Institute (JGI-PGF)"/>
            <person name="Walter F."/>
            <person name="Albersmeier A."/>
            <person name="Kalinowski J."/>
            <person name="Ruckert C."/>
        </authorList>
    </citation>
    <scope>NUCLEOTIDE SEQUENCE</scope>
    <source>
        <strain evidence="6">CGMCC 4.7201</strain>
    </source>
</reference>
<dbReference type="Pfam" id="PF02897">
    <property type="entry name" value="Peptidase_S9_N"/>
    <property type="match status" value="1"/>
</dbReference>
<reference evidence="6" key="2">
    <citation type="submission" date="2020-09" db="EMBL/GenBank/DDBJ databases">
        <authorList>
            <person name="Sun Q."/>
            <person name="Zhou Y."/>
        </authorList>
    </citation>
    <scope>NUCLEOTIDE SEQUENCE</scope>
    <source>
        <strain evidence="6">CGMCC 4.7201</strain>
    </source>
</reference>
<dbReference type="InterPro" id="IPR029058">
    <property type="entry name" value="AB_hydrolase_fold"/>
</dbReference>
<dbReference type="GO" id="GO:0006508">
    <property type="term" value="P:proteolysis"/>
    <property type="evidence" value="ECO:0007669"/>
    <property type="project" value="UniProtKB-KW"/>
</dbReference>
<protein>
    <submittedName>
        <fullName evidence="6">Prolyl endopeptidase</fullName>
    </submittedName>
</protein>
<keyword evidence="2" id="KW-0378">Hydrolase</keyword>
<dbReference type="GO" id="GO:0004252">
    <property type="term" value="F:serine-type endopeptidase activity"/>
    <property type="evidence" value="ECO:0007669"/>
    <property type="project" value="UniProtKB-EC"/>
</dbReference>
<evidence type="ECO:0000259" key="5">
    <source>
        <dbReference type="Pfam" id="PF02897"/>
    </source>
</evidence>
<comment type="caution">
    <text evidence="6">The sequence shown here is derived from an EMBL/GenBank/DDBJ whole genome shotgun (WGS) entry which is preliminary data.</text>
</comment>
<name>A0A917ZY68_9ACTN</name>
<dbReference type="EMBL" id="BMMS01000030">
    <property type="protein sequence ID" value="GGO96818.1"/>
    <property type="molecule type" value="Genomic_DNA"/>
</dbReference>
<dbReference type="AlphaFoldDB" id="A0A917ZY68"/>
<dbReference type="RefSeq" id="WP_189134710.1">
    <property type="nucleotide sequence ID" value="NZ_BMMS01000030.1"/>
</dbReference>
<dbReference type="Gene3D" id="3.40.50.1820">
    <property type="entry name" value="alpha/beta hydrolase"/>
    <property type="match status" value="1"/>
</dbReference>
<accession>A0A917ZY68</accession>
<evidence type="ECO:0000256" key="1">
    <source>
        <dbReference type="ARBA" id="ARBA00022670"/>
    </source>
</evidence>
<dbReference type="Pfam" id="PF00326">
    <property type="entry name" value="Peptidase_S9"/>
    <property type="match status" value="1"/>
</dbReference>
<dbReference type="PANTHER" id="PTHR42881">
    <property type="entry name" value="PROLYL ENDOPEPTIDASE"/>
    <property type="match status" value="1"/>
</dbReference>
<dbReference type="Proteomes" id="UP000641932">
    <property type="component" value="Unassembled WGS sequence"/>
</dbReference>
<evidence type="ECO:0000313" key="7">
    <source>
        <dbReference type="Proteomes" id="UP000641932"/>
    </source>
</evidence>
<evidence type="ECO:0000256" key="3">
    <source>
        <dbReference type="ARBA" id="ARBA00022825"/>
    </source>
</evidence>
<dbReference type="InterPro" id="IPR001375">
    <property type="entry name" value="Peptidase_S9_cat"/>
</dbReference>
<keyword evidence="7" id="KW-1185">Reference proteome</keyword>
<feature type="domain" description="Peptidase S9A N-terminal" evidence="5">
    <location>
        <begin position="11"/>
        <end position="377"/>
    </location>
</feature>
<feature type="domain" description="Peptidase S9 prolyl oligopeptidase catalytic" evidence="4">
    <location>
        <begin position="484"/>
        <end position="692"/>
    </location>
</feature>
<proteinExistence type="predicted"/>
<evidence type="ECO:0000259" key="4">
    <source>
        <dbReference type="Pfam" id="PF00326"/>
    </source>
</evidence>
<dbReference type="InterPro" id="IPR023302">
    <property type="entry name" value="Pept_S9A_N"/>
</dbReference>
<sequence>MNVTPPPYPPARTVEVFEDVAGVRVPDPYRWLESETDEVRRWQRRQAELAGAVSYDGQDPAAVRKLIETYDRGSRPALPRYAAGRWFRTVTPPGGAAPTVVVADRPFGAGRPVVDLATFGSGRNPAFLSWLAPAPNGRVLALGVCTDGSEHNTIRLIEVDSGRVLDGAPRQVLHSAWAGGVSWLPDSSGFYFLALTGPPREFRQAVFRHRLASPSRGGSGAGSTAVEPIPVGEGSREYTLVQLSPDGRWAVASHRVGSPVPVAVRDLSRPGTTWRPFVTECGGTIAGHVVGDHYVAVTDVAAPRGRVVALPLDAADPNDPAGWTELVPEGETVLRSLSPVGEHLYLSEFDQTFARVRILDRSGATTGEVPLPGRGALAAPFFALTGLAVGAPPDDFVFAFSTLTSSWGVYRHRPGEAGIETLAAPAVTLDAEVAVGRAVAPDGVAVPYHVVRPAGSDPARPAPTLISAYGAANVPLLPQYQPDVAAFVAAGGVLVQAYLRGGGEFGRDWYLAAHRERKHVRDTDLVAVAEHLVATGLTSADRLALTGGSDGGLMCGVAVTTRPELWCAVLPRAPLLDLLGGTRDPYLDFVIRKAWADPDDPAQVRRLLGLSPYQLVRPGVFPAVYLQAGATDPRCPPWHARKFAARLQAAQEGAEPILLHVFDNAGHGAATSPEVAVEQDAEWLAFLIRTLGLGGQGAFRDGRRAGG</sequence>